<keyword evidence="8 9" id="KW-0408">Iron</keyword>
<dbReference type="KEGG" id="hha:Hhal_1991"/>
<keyword evidence="4 9" id="KW-0805">Transcription regulation</keyword>
<dbReference type="EMBL" id="CP000544">
    <property type="protein sequence ID" value="ABM62755.1"/>
    <property type="molecule type" value="Genomic_DNA"/>
</dbReference>
<comment type="subcellular location">
    <subcellularLocation>
        <location evidence="9">Cytoplasm</location>
    </subcellularLocation>
</comment>
<dbReference type="GO" id="GO:0003700">
    <property type="term" value="F:DNA-binding transcription factor activity"/>
    <property type="evidence" value="ECO:0007669"/>
    <property type="project" value="UniProtKB-UniRule"/>
</dbReference>
<keyword evidence="7 9" id="KW-0479">Metal-binding</keyword>
<dbReference type="InterPro" id="IPR043135">
    <property type="entry name" value="Fur_C"/>
</dbReference>
<organism evidence="10 11">
    <name type="scientific">Halorhodospira halophila (strain DSM 244 / SL1)</name>
    <name type="common">Ectothiorhodospira halophila (strain DSM 244 / SL1)</name>
    <dbReference type="NCBI Taxonomy" id="349124"/>
    <lineage>
        <taxon>Bacteria</taxon>
        <taxon>Pseudomonadati</taxon>
        <taxon>Pseudomonadota</taxon>
        <taxon>Gammaproteobacteria</taxon>
        <taxon>Chromatiales</taxon>
        <taxon>Ectothiorhodospiraceae</taxon>
        <taxon>Halorhodospira</taxon>
    </lineage>
</organism>
<keyword evidence="9" id="KW-0963">Cytoplasm</keyword>
<dbReference type="HOGENOM" id="CLU_096072_4_2_6"/>
<dbReference type="GO" id="GO:0000976">
    <property type="term" value="F:transcription cis-regulatory region binding"/>
    <property type="evidence" value="ECO:0007669"/>
    <property type="project" value="TreeGrafter"/>
</dbReference>
<dbReference type="STRING" id="349124.Hhal_1991"/>
<feature type="binding site" evidence="7">
    <location>
        <position position="101"/>
    </location>
    <ligand>
        <name>Zn(2+)</name>
        <dbReference type="ChEBI" id="CHEBI:29105"/>
    </ligand>
</feature>
<evidence type="ECO:0000256" key="9">
    <source>
        <dbReference type="RuleBase" id="RU364037"/>
    </source>
</evidence>
<proteinExistence type="inferred from homology"/>
<dbReference type="PANTHER" id="PTHR33202:SF7">
    <property type="entry name" value="FERRIC UPTAKE REGULATION PROTEIN"/>
    <property type="match status" value="1"/>
</dbReference>
<dbReference type="SUPFAM" id="SSF46785">
    <property type="entry name" value="Winged helix' DNA-binding domain"/>
    <property type="match status" value="1"/>
</dbReference>
<sequence length="151" mass="16600">MKQAASTPTTDEALQTLRDAGLRLTQPRRQIVAALVAADGPLSPRELHQQLGSAACDPVTVYRCLTDFERLGLVHRHEFGDGSTRYQLVEADGSHLHYVICRHCQRKDPIHACPADLEATVRARGYAGVSHTLEFFGVCPDCQQGPDPEPQ</sequence>
<evidence type="ECO:0000256" key="3">
    <source>
        <dbReference type="ARBA" id="ARBA00022833"/>
    </source>
</evidence>
<feature type="binding site" evidence="8">
    <location>
        <position position="95"/>
    </location>
    <ligand>
        <name>Fe cation</name>
        <dbReference type="ChEBI" id="CHEBI:24875"/>
    </ligand>
</feature>
<dbReference type="OrthoDB" id="8659436at2"/>
<dbReference type="Pfam" id="PF01475">
    <property type="entry name" value="FUR"/>
    <property type="match status" value="1"/>
</dbReference>
<keyword evidence="5 9" id="KW-0238">DNA-binding</keyword>
<keyword evidence="6 9" id="KW-0804">Transcription</keyword>
<evidence type="ECO:0000256" key="4">
    <source>
        <dbReference type="ARBA" id="ARBA00023015"/>
    </source>
</evidence>
<gene>
    <name evidence="9" type="primary">fur</name>
    <name evidence="10" type="ordered locus">Hhal_1991</name>
</gene>
<dbReference type="InterPro" id="IPR036388">
    <property type="entry name" value="WH-like_DNA-bd_sf"/>
</dbReference>
<dbReference type="Gene3D" id="1.10.10.10">
    <property type="entry name" value="Winged helix-like DNA-binding domain superfamily/Winged helix DNA-binding domain"/>
    <property type="match status" value="1"/>
</dbReference>
<dbReference type="GO" id="GO:0008270">
    <property type="term" value="F:zinc ion binding"/>
    <property type="evidence" value="ECO:0007669"/>
    <property type="project" value="TreeGrafter"/>
</dbReference>
<feature type="binding site" evidence="7">
    <location>
        <position position="104"/>
    </location>
    <ligand>
        <name>Zn(2+)</name>
        <dbReference type="ChEBI" id="CHEBI:29105"/>
    </ligand>
</feature>
<reference evidence="10 11" key="2">
    <citation type="journal article" date="2013" name="Stand. Genomic Sci.">
        <title>Complete genome sequence of Halorhodospira halophila SL1.</title>
        <authorList>
            <person name="Challacombe J.F."/>
            <person name="Majid S."/>
            <person name="Deole R."/>
            <person name="Brettin T.S."/>
            <person name="Bruce D."/>
            <person name="Delano S.F."/>
            <person name="Detter J.C."/>
            <person name="Gleasner C.D."/>
            <person name="Han C.S."/>
            <person name="Misra M."/>
            <person name="Reitenga K.G."/>
            <person name="Mikhailova N."/>
            <person name="Woyke T."/>
            <person name="Pitluck S."/>
            <person name="Nolan M."/>
            <person name="Land M.L."/>
            <person name="Saunders E."/>
            <person name="Tapia R."/>
            <person name="Lapidus A."/>
            <person name="Ivanova N."/>
            <person name="Hoff W.D."/>
        </authorList>
    </citation>
    <scope>NUCLEOTIDE SEQUENCE [LARGE SCALE GENOMIC DNA]</scope>
    <source>
        <strain evidence="11">DSM 244 / SL1</strain>
    </source>
</reference>
<keyword evidence="3 7" id="KW-0862">Zinc</keyword>
<accession>A1WYJ3</accession>
<dbReference type="eggNOG" id="COG0735">
    <property type="taxonomic scope" value="Bacteria"/>
</dbReference>
<dbReference type="InterPro" id="IPR036390">
    <property type="entry name" value="WH_DNA-bd_sf"/>
</dbReference>
<reference evidence="11" key="1">
    <citation type="submission" date="2006-12" db="EMBL/GenBank/DDBJ databases">
        <title>Complete sequence of Halorhodospira halophila SL1.</title>
        <authorList>
            <consortium name="US DOE Joint Genome Institute"/>
            <person name="Copeland A."/>
            <person name="Lucas S."/>
            <person name="Lapidus A."/>
            <person name="Barry K."/>
            <person name="Detter J.C."/>
            <person name="Glavina del Rio T."/>
            <person name="Hammon N."/>
            <person name="Israni S."/>
            <person name="Dalin E."/>
            <person name="Tice H."/>
            <person name="Pitluck S."/>
            <person name="Saunders E."/>
            <person name="Brettin T."/>
            <person name="Bruce D."/>
            <person name="Han C."/>
            <person name="Tapia R."/>
            <person name="Schmutz J."/>
            <person name="Larimer F."/>
            <person name="Land M."/>
            <person name="Hauser L."/>
            <person name="Kyrpides N."/>
            <person name="Mikhailova N."/>
            <person name="Hoff W."/>
            <person name="Richardson P."/>
        </authorList>
    </citation>
    <scope>NUCLEOTIDE SEQUENCE [LARGE SCALE GENOMIC DNA]</scope>
    <source>
        <strain evidence="11">DSM 244 / SL1</strain>
    </source>
</reference>
<evidence type="ECO:0000256" key="8">
    <source>
        <dbReference type="PIRSR" id="PIRSR602481-2"/>
    </source>
</evidence>
<comment type="cofactor">
    <cofactor evidence="8">
        <name>Mn(2+)</name>
        <dbReference type="ChEBI" id="CHEBI:29035"/>
    </cofactor>
    <cofactor evidence="8">
        <name>Fe(2+)</name>
        <dbReference type="ChEBI" id="CHEBI:29033"/>
    </cofactor>
    <text evidence="8">Binds 1 Mn(2+) or Fe(2+) ion per subunit.</text>
</comment>
<protein>
    <recommendedName>
        <fullName evidence="9">Ferric uptake regulation protein</fullName>
    </recommendedName>
</protein>
<dbReference type="GO" id="GO:0005737">
    <property type="term" value="C:cytoplasm"/>
    <property type="evidence" value="ECO:0007669"/>
    <property type="project" value="UniProtKB-SubCell"/>
</dbReference>
<comment type="similarity">
    <text evidence="1 9">Belongs to the Fur family.</text>
</comment>
<name>A1WYJ3_HALHL</name>
<dbReference type="AlphaFoldDB" id="A1WYJ3"/>
<comment type="subunit">
    <text evidence="9">Homodimer.</text>
</comment>
<dbReference type="Proteomes" id="UP000000647">
    <property type="component" value="Chromosome"/>
</dbReference>
<feature type="binding site" evidence="7">
    <location>
        <position position="142"/>
    </location>
    <ligand>
        <name>Zn(2+)</name>
        <dbReference type="ChEBI" id="CHEBI:29105"/>
    </ligand>
</feature>
<evidence type="ECO:0000256" key="7">
    <source>
        <dbReference type="PIRSR" id="PIRSR602481-1"/>
    </source>
</evidence>
<dbReference type="CDD" id="cd07153">
    <property type="entry name" value="Fur_like"/>
    <property type="match status" value="1"/>
</dbReference>
<evidence type="ECO:0000313" key="11">
    <source>
        <dbReference type="Proteomes" id="UP000000647"/>
    </source>
</evidence>
<dbReference type="PANTHER" id="PTHR33202">
    <property type="entry name" value="ZINC UPTAKE REGULATION PROTEIN"/>
    <property type="match status" value="1"/>
</dbReference>
<evidence type="ECO:0000256" key="1">
    <source>
        <dbReference type="ARBA" id="ARBA00007957"/>
    </source>
</evidence>
<dbReference type="InterPro" id="IPR002481">
    <property type="entry name" value="FUR"/>
</dbReference>
<dbReference type="Gene3D" id="3.30.1490.190">
    <property type="match status" value="1"/>
</dbReference>
<dbReference type="GO" id="GO:0045892">
    <property type="term" value="P:negative regulation of DNA-templated transcription"/>
    <property type="evidence" value="ECO:0007669"/>
    <property type="project" value="TreeGrafter"/>
</dbReference>
<evidence type="ECO:0000256" key="5">
    <source>
        <dbReference type="ARBA" id="ARBA00023125"/>
    </source>
</evidence>
<dbReference type="RefSeq" id="WP_011814777.1">
    <property type="nucleotide sequence ID" value="NC_008789.1"/>
</dbReference>
<feature type="binding site" evidence="7">
    <location>
        <position position="139"/>
    </location>
    <ligand>
        <name>Zn(2+)</name>
        <dbReference type="ChEBI" id="CHEBI:29105"/>
    </ligand>
</feature>
<evidence type="ECO:0000256" key="6">
    <source>
        <dbReference type="ARBA" id="ARBA00023163"/>
    </source>
</evidence>
<keyword evidence="11" id="KW-1185">Reference proteome</keyword>
<feature type="binding site" evidence="8">
    <location>
        <position position="131"/>
    </location>
    <ligand>
        <name>Fe cation</name>
        <dbReference type="ChEBI" id="CHEBI:24875"/>
    </ligand>
</feature>
<keyword evidence="2 9" id="KW-0678">Repressor</keyword>
<comment type="cofactor">
    <cofactor evidence="7">
        <name>Zn(2+)</name>
        <dbReference type="ChEBI" id="CHEBI:29105"/>
    </cofactor>
    <text evidence="7">Binds 1 zinc ion per subunit.</text>
</comment>
<evidence type="ECO:0000313" key="10">
    <source>
        <dbReference type="EMBL" id="ABM62755.1"/>
    </source>
</evidence>
<evidence type="ECO:0000256" key="2">
    <source>
        <dbReference type="ARBA" id="ARBA00022491"/>
    </source>
</evidence>
<dbReference type="GO" id="GO:1900376">
    <property type="term" value="P:regulation of secondary metabolite biosynthetic process"/>
    <property type="evidence" value="ECO:0007669"/>
    <property type="project" value="TreeGrafter"/>
</dbReference>